<evidence type="ECO:0000256" key="7">
    <source>
        <dbReference type="PROSITE-ProRule" id="PRU10141"/>
    </source>
</evidence>
<dbReference type="RefSeq" id="WP_011600374.1">
    <property type="nucleotide sequence ID" value="NC_008271.1"/>
</dbReference>
<protein>
    <recommendedName>
        <fullName evidence="1">non-specific serine/threonine protein kinase</fullName>
        <ecNumber evidence="1">2.7.11.1</ecNumber>
    </recommendedName>
</protein>
<evidence type="ECO:0000256" key="1">
    <source>
        <dbReference type="ARBA" id="ARBA00012513"/>
    </source>
</evidence>
<organism evidence="11 12">
    <name type="scientific">Rhodococcus jostii (strain RHA1)</name>
    <dbReference type="NCBI Taxonomy" id="101510"/>
    <lineage>
        <taxon>Bacteria</taxon>
        <taxon>Bacillati</taxon>
        <taxon>Actinomycetota</taxon>
        <taxon>Actinomycetes</taxon>
        <taxon>Mycobacteriales</taxon>
        <taxon>Nocardiaceae</taxon>
        <taxon>Rhodococcus</taxon>
    </lineage>
</organism>
<dbReference type="EC" id="2.7.11.1" evidence="1"/>
<dbReference type="OrthoDB" id="5169909at2"/>
<evidence type="ECO:0000256" key="4">
    <source>
        <dbReference type="ARBA" id="ARBA00022741"/>
    </source>
</evidence>
<accession>Q0RVD9</accession>
<proteinExistence type="predicted"/>
<dbReference type="InterPro" id="IPR008271">
    <property type="entry name" value="Ser/Thr_kinase_AS"/>
</dbReference>
<evidence type="ECO:0000313" key="12">
    <source>
        <dbReference type="Proteomes" id="UP000008710"/>
    </source>
</evidence>
<keyword evidence="6 7" id="KW-0067">ATP-binding</keyword>
<feature type="compositionally biased region" description="Pro residues" evidence="8">
    <location>
        <begin position="420"/>
        <end position="439"/>
    </location>
</feature>
<dbReference type="Pfam" id="PF00069">
    <property type="entry name" value="Pkinase"/>
    <property type="match status" value="1"/>
</dbReference>
<dbReference type="FunFam" id="1.10.510.10:FF:000021">
    <property type="entry name" value="Serine/threonine protein kinase"/>
    <property type="match status" value="1"/>
</dbReference>
<keyword evidence="9" id="KW-1133">Transmembrane helix</keyword>
<dbReference type="PATRIC" id="fig|101510.16.peg.8930"/>
<dbReference type="GO" id="GO:0004674">
    <property type="term" value="F:protein serine/threonine kinase activity"/>
    <property type="evidence" value="ECO:0007669"/>
    <property type="project" value="UniProtKB-KW"/>
</dbReference>
<dbReference type="PANTHER" id="PTHR43289">
    <property type="entry name" value="MITOGEN-ACTIVATED PROTEIN KINASE KINASE KINASE 20-RELATED"/>
    <property type="match status" value="1"/>
</dbReference>
<dbReference type="InterPro" id="IPR000719">
    <property type="entry name" value="Prot_kinase_dom"/>
</dbReference>
<feature type="region of interest" description="Disordered" evidence="8">
    <location>
        <begin position="470"/>
        <end position="492"/>
    </location>
</feature>
<dbReference type="FunFam" id="3.30.200.20:FF:000348">
    <property type="entry name" value="Serine/threonine protein kinase"/>
    <property type="match status" value="1"/>
</dbReference>
<evidence type="ECO:0000259" key="10">
    <source>
        <dbReference type="PROSITE" id="PS50011"/>
    </source>
</evidence>
<evidence type="ECO:0000256" key="9">
    <source>
        <dbReference type="SAM" id="Phobius"/>
    </source>
</evidence>
<dbReference type="PRINTS" id="PR01217">
    <property type="entry name" value="PRICHEXTENSN"/>
</dbReference>
<evidence type="ECO:0000313" key="11">
    <source>
        <dbReference type="EMBL" id="ABH00747.1"/>
    </source>
</evidence>
<dbReference type="Gene3D" id="1.10.510.10">
    <property type="entry name" value="Transferase(Phosphotransferase) domain 1"/>
    <property type="match status" value="1"/>
</dbReference>
<dbReference type="SUPFAM" id="SSF56112">
    <property type="entry name" value="Protein kinase-like (PK-like)"/>
    <property type="match status" value="1"/>
</dbReference>
<feature type="compositionally biased region" description="Pro residues" evidence="8">
    <location>
        <begin position="470"/>
        <end position="488"/>
    </location>
</feature>
<dbReference type="HOGENOM" id="CLU_000288_63_44_11"/>
<dbReference type="PROSITE" id="PS00108">
    <property type="entry name" value="PROTEIN_KINASE_ST"/>
    <property type="match status" value="1"/>
</dbReference>
<dbReference type="Proteomes" id="UP000008710">
    <property type="component" value="Plasmid pRHL3"/>
</dbReference>
<keyword evidence="2 11" id="KW-0723">Serine/threonine-protein kinase</keyword>
<dbReference type="PROSITE" id="PS00107">
    <property type="entry name" value="PROTEIN_KINASE_ATP"/>
    <property type="match status" value="1"/>
</dbReference>
<feature type="domain" description="Protein kinase" evidence="10">
    <location>
        <begin position="17"/>
        <end position="279"/>
    </location>
</feature>
<feature type="transmembrane region" description="Helical" evidence="9">
    <location>
        <begin position="445"/>
        <end position="467"/>
    </location>
</feature>
<dbReference type="SMART" id="SM00220">
    <property type="entry name" value="S_TKc"/>
    <property type="match status" value="1"/>
</dbReference>
<keyword evidence="4 7" id="KW-0547">Nucleotide-binding</keyword>
<evidence type="ECO:0000256" key="3">
    <source>
        <dbReference type="ARBA" id="ARBA00022679"/>
    </source>
</evidence>
<dbReference type="InterPro" id="IPR017441">
    <property type="entry name" value="Protein_kinase_ATP_BS"/>
</dbReference>
<dbReference type="PANTHER" id="PTHR43289:SF6">
    <property type="entry name" value="SERINE_THREONINE-PROTEIN KINASE NEKL-3"/>
    <property type="match status" value="1"/>
</dbReference>
<keyword evidence="11" id="KW-0614">Plasmid</keyword>
<keyword evidence="9" id="KW-0472">Membrane</keyword>
<feature type="compositionally biased region" description="Pro residues" evidence="8">
    <location>
        <begin position="312"/>
        <end position="336"/>
    </location>
</feature>
<dbReference type="eggNOG" id="COG0515">
    <property type="taxonomic scope" value="Bacteria"/>
</dbReference>
<sequence>MSGTAQGSRIGTQFGHYHLKRLLGKGGMGEVYEAYDLDKDRTVALKLLPDALADDPIFRERLRRESHAAARLQEPHVVPIHDYGEVNGVLYIDMRLVQGTDLRSLLTRYGPLAPPRAVAIISQIAAALDAAHADKLVHRDVKPENVLVTREDFAYLVDFGIANTATDEKLTTLGTAVGTYDYMAPERFEGDGSEVTYRADIYSLACVLHECLTGARPYPADSIRVKISSHLFEPPPRPSVARPGVPAGFDAIIARGMAKSPQDRYATAGDLALAAHDALSAGDQDEAATLIEKTQGDAAEPGPPDVARRAGTPPPAHTPPPAPAPPTYVDTPPPLPYGTRTPTPPTYGTRTPTPPPYGTRTPTPPPYGTHTPTPPPYGPVPPHEPGAPNANADTWIDSHSPTAGHGGAGAPPGWDSTQVGPPPPPGWGGPQQSQPPRPGPSKRMWIVFAGAALVVVAAAAGVAMWLAKPAPTPPAPAPAPVSAPPTSPEPSGQFTAADEQLMQVMPTGYGEFNCQSEQPTPGELSSLSCQPNQATGAPSARFFLFTDLAALQSHYDDVLNETEVISCPSGGGGPGPYSSHGEPQTVGQVACFMSADTPPVPAIAWTNEADLAIGKVFADDPNGMTPMYEWWTKQGAFE</sequence>
<dbReference type="PROSITE" id="PS50011">
    <property type="entry name" value="PROTEIN_KINASE_DOM"/>
    <property type="match status" value="1"/>
</dbReference>
<feature type="region of interest" description="Disordered" evidence="8">
    <location>
        <begin position="295"/>
        <end position="441"/>
    </location>
</feature>
<keyword evidence="9" id="KW-0812">Transmembrane</keyword>
<evidence type="ECO:0000256" key="8">
    <source>
        <dbReference type="SAM" id="MobiDB-lite"/>
    </source>
</evidence>
<gene>
    <name evidence="11" type="ordered locus">RHA1_ro11100</name>
</gene>
<dbReference type="EMBL" id="CP000434">
    <property type="protein sequence ID" value="ABH00747.1"/>
    <property type="molecule type" value="Genomic_DNA"/>
</dbReference>
<dbReference type="Gene3D" id="3.30.200.20">
    <property type="entry name" value="Phosphorylase Kinase, domain 1"/>
    <property type="match status" value="1"/>
</dbReference>
<keyword evidence="5 11" id="KW-0418">Kinase</keyword>
<evidence type="ECO:0000256" key="6">
    <source>
        <dbReference type="ARBA" id="ARBA00022840"/>
    </source>
</evidence>
<dbReference type="AlphaFoldDB" id="Q0RVD9"/>
<name>Q0RVD9_RHOJR</name>
<keyword evidence="3 11" id="KW-0808">Transferase</keyword>
<evidence type="ECO:0000256" key="5">
    <source>
        <dbReference type="ARBA" id="ARBA00022777"/>
    </source>
</evidence>
<geneLocation type="plasmid" evidence="11 12">
    <name>pRHL3</name>
</geneLocation>
<dbReference type="InterPro" id="IPR011009">
    <property type="entry name" value="Kinase-like_dom_sf"/>
</dbReference>
<feature type="binding site" evidence="7">
    <location>
        <position position="46"/>
    </location>
    <ligand>
        <name>ATP</name>
        <dbReference type="ChEBI" id="CHEBI:30616"/>
    </ligand>
</feature>
<dbReference type="CDD" id="cd14014">
    <property type="entry name" value="STKc_PknB_like"/>
    <property type="match status" value="1"/>
</dbReference>
<evidence type="ECO:0000256" key="2">
    <source>
        <dbReference type="ARBA" id="ARBA00022527"/>
    </source>
</evidence>
<reference evidence="12" key="1">
    <citation type="journal article" date="2006" name="Proc. Natl. Acad. Sci. U.S.A.">
        <title>The complete genome of Rhodococcus sp. RHA1 provides insights into a catabolic powerhouse.</title>
        <authorList>
            <person name="McLeod M.P."/>
            <person name="Warren R.L."/>
            <person name="Hsiao W.W.L."/>
            <person name="Araki N."/>
            <person name="Myhre M."/>
            <person name="Fernandes C."/>
            <person name="Miyazawa D."/>
            <person name="Wong W."/>
            <person name="Lillquist A.L."/>
            <person name="Wang D."/>
            <person name="Dosanjh M."/>
            <person name="Hara H."/>
            <person name="Petrescu A."/>
            <person name="Morin R.D."/>
            <person name="Yang G."/>
            <person name="Stott J.M."/>
            <person name="Schein J.E."/>
            <person name="Shin H."/>
            <person name="Smailus D."/>
            <person name="Siddiqui A.S."/>
            <person name="Marra M.A."/>
            <person name="Jones S.J.M."/>
            <person name="Holt R."/>
            <person name="Brinkman F.S.L."/>
            <person name="Miyauchi K."/>
            <person name="Fukuda M."/>
            <person name="Davies J.E."/>
            <person name="Mohn W.W."/>
            <person name="Eltis L.D."/>
        </authorList>
    </citation>
    <scope>NUCLEOTIDE SEQUENCE [LARGE SCALE GENOMIC DNA]</scope>
    <source>
        <strain evidence="12">RHA1</strain>
    </source>
</reference>
<dbReference type="GO" id="GO:0005524">
    <property type="term" value="F:ATP binding"/>
    <property type="evidence" value="ECO:0007669"/>
    <property type="project" value="UniProtKB-UniRule"/>
</dbReference>
<feature type="compositionally biased region" description="Pro residues" evidence="8">
    <location>
        <begin position="352"/>
        <end position="385"/>
    </location>
</feature>
<dbReference type="KEGG" id="rha:RHA1_ro11100"/>
<feature type="compositionally biased region" description="Low complexity" evidence="8">
    <location>
        <begin position="337"/>
        <end position="351"/>
    </location>
</feature>